<feature type="transmembrane region" description="Helical" evidence="1">
    <location>
        <begin position="81"/>
        <end position="107"/>
    </location>
</feature>
<name>A0ABW7BN23_9ACTN</name>
<evidence type="ECO:0000313" key="3">
    <source>
        <dbReference type="Proteomes" id="UP001604282"/>
    </source>
</evidence>
<gene>
    <name evidence="2" type="ORF">ACGFYS_01025</name>
</gene>
<feature type="transmembrane region" description="Helical" evidence="1">
    <location>
        <begin position="21"/>
        <end position="45"/>
    </location>
</feature>
<keyword evidence="1" id="KW-0812">Transmembrane</keyword>
<comment type="caution">
    <text evidence="2">The sequence shown here is derived from an EMBL/GenBank/DDBJ whole genome shotgun (WGS) entry which is preliminary data.</text>
</comment>
<evidence type="ECO:0000313" key="2">
    <source>
        <dbReference type="EMBL" id="MFG3187503.1"/>
    </source>
</evidence>
<accession>A0ABW7BN23</accession>
<reference evidence="2 3" key="1">
    <citation type="submission" date="2024-10" db="EMBL/GenBank/DDBJ databases">
        <title>The Natural Products Discovery Center: Release of the First 8490 Sequenced Strains for Exploring Actinobacteria Biosynthetic Diversity.</title>
        <authorList>
            <person name="Kalkreuter E."/>
            <person name="Kautsar S.A."/>
            <person name="Yang D."/>
            <person name="Bader C.D."/>
            <person name="Teijaro C.N."/>
            <person name="Fluegel L."/>
            <person name="Davis C.M."/>
            <person name="Simpson J.R."/>
            <person name="Lauterbach L."/>
            <person name="Steele A.D."/>
            <person name="Gui C."/>
            <person name="Meng S."/>
            <person name="Li G."/>
            <person name="Viehrig K."/>
            <person name="Ye F."/>
            <person name="Su P."/>
            <person name="Kiefer A.F."/>
            <person name="Nichols A."/>
            <person name="Cepeda A.J."/>
            <person name="Yan W."/>
            <person name="Fan B."/>
            <person name="Jiang Y."/>
            <person name="Adhikari A."/>
            <person name="Zheng C.-J."/>
            <person name="Schuster L."/>
            <person name="Cowan T.M."/>
            <person name="Smanski M.J."/>
            <person name="Chevrette M.G."/>
            <person name="De Carvalho L.P.S."/>
            <person name="Shen B."/>
        </authorList>
    </citation>
    <scope>NUCLEOTIDE SEQUENCE [LARGE SCALE GENOMIC DNA]</scope>
    <source>
        <strain evidence="2 3">NPDC048229</strain>
    </source>
</reference>
<keyword evidence="1" id="KW-0472">Membrane</keyword>
<sequence length="108" mass="10632">MRVLGKVGRFIGECVGEFVPEALVCLVAVGLLLGVAFLGTAAYAASPVGTVTAGAGLLAVAGYGGVQYARGPAGRRKGWPAGTALAVFCALAAGAGLVTYCGCWQVLG</sequence>
<feature type="transmembrane region" description="Helical" evidence="1">
    <location>
        <begin position="51"/>
        <end position="69"/>
    </location>
</feature>
<dbReference type="RefSeq" id="WP_392878679.1">
    <property type="nucleotide sequence ID" value="NZ_JBICZW010000001.1"/>
</dbReference>
<dbReference type="Proteomes" id="UP001604282">
    <property type="component" value="Unassembled WGS sequence"/>
</dbReference>
<protein>
    <recommendedName>
        <fullName evidence="4">Integral membrane protein</fullName>
    </recommendedName>
</protein>
<dbReference type="EMBL" id="JBICZW010000001">
    <property type="protein sequence ID" value="MFG3187503.1"/>
    <property type="molecule type" value="Genomic_DNA"/>
</dbReference>
<keyword evidence="3" id="KW-1185">Reference proteome</keyword>
<evidence type="ECO:0000256" key="1">
    <source>
        <dbReference type="SAM" id="Phobius"/>
    </source>
</evidence>
<organism evidence="2 3">
    <name type="scientific">Streptomyces omiyaensis</name>
    <dbReference type="NCBI Taxonomy" id="68247"/>
    <lineage>
        <taxon>Bacteria</taxon>
        <taxon>Bacillati</taxon>
        <taxon>Actinomycetota</taxon>
        <taxon>Actinomycetes</taxon>
        <taxon>Kitasatosporales</taxon>
        <taxon>Streptomycetaceae</taxon>
        <taxon>Streptomyces</taxon>
    </lineage>
</organism>
<proteinExistence type="predicted"/>
<evidence type="ECO:0008006" key="4">
    <source>
        <dbReference type="Google" id="ProtNLM"/>
    </source>
</evidence>
<keyword evidence="1" id="KW-1133">Transmembrane helix</keyword>